<organism evidence="5 6">
    <name type="scientific">Streptomyces oryzae</name>
    <dbReference type="NCBI Taxonomy" id="1434886"/>
    <lineage>
        <taxon>Bacteria</taxon>
        <taxon>Bacillati</taxon>
        <taxon>Actinomycetota</taxon>
        <taxon>Actinomycetes</taxon>
        <taxon>Kitasatosporales</taxon>
        <taxon>Streptomycetaceae</taxon>
        <taxon>Streptomyces</taxon>
    </lineage>
</organism>
<reference evidence="5 6" key="1">
    <citation type="submission" date="2020-11" db="EMBL/GenBank/DDBJ databases">
        <title>Streptomyces spirodelae sp. nov., isolated from duckweed.</title>
        <authorList>
            <person name="Saimee Y."/>
            <person name="Duangmal K."/>
        </authorList>
    </citation>
    <scope>NUCLEOTIDE SEQUENCE [LARGE SCALE GENOMIC DNA]</scope>
    <source>
        <strain evidence="5 6">S16-07</strain>
    </source>
</reference>
<protein>
    <submittedName>
        <fullName evidence="5">Arginase family protein</fullName>
    </submittedName>
</protein>
<comment type="similarity">
    <text evidence="4">Belongs to the arginase family.</text>
</comment>
<dbReference type="InterPro" id="IPR006035">
    <property type="entry name" value="Ureohydrolase"/>
</dbReference>
<comment type="caution">
    <text evidence="5">The sequence shown here is derived from an EMBL/GenBank/DDBJ whole genome shotgun (WGS) entry which is preliminary data.</text>
</comment>
<keyword evidence="1" id="KW-0479">Metal-binding</keyword>
<evidence type="ECO:0000256" key="3">
    <source>
        <dbReference type="ARBA" id="ARBA00023211"/>
    </source>
</evidence>
<dbReference type="EMBL" id="JADKMA010000037">
    <property type="protein sequence ID" value="MBO8191994.1"/>
    <property type="molecule type" value="Genomic_DNA"/>
</dbReference>
<sequence length="253" mass="26218">MIPAARHLKADVVTEAGIARRARHGVDRLDALVHNLQATRAALAKVPGGTTVTVGGDCAVDLAPIEAALARYGERLAVVWLDAHGDLNTPASSPSGAFHGMVLRSLLGEGPHGLRPLRTLAPRQVVLAGARALDPEERTFIDSSGIRHLTVAALADPTTPADAVAATGASAVYIHIDLDVLDPQHFDAVGTPEPNGLSPSGLTAAVRALGARFRIAGLALTEYEHAHDTAQPMLKQTIDDLLPALESGSGNAP</sequence>
<dbReference type="Proteomes" id="UP001519064">
    <property type="component" value="Unassembled WGS sequence"/>
</dbReference>
<dbReference type="PANTHER" id="PTHR43782">
    <property type="entry name" value="ARGINASE"/>
    <property type="match status" value="1"/>
</dbReference>
<dbReference type="PRINTS" id="PR00116">
    <property type="entry name" value="ARGINASE"/>
</dbReference>
<evidence type="ECO:0000313" key="5">
    <source>
        <dbReference type="EMBL" id="MBO8191994.1"/>
    </source>
</evidence>
<evidence type="ECO:0000256" key="4">
    <source>
        <dbReference type="PROSITE-ProRule" id="PRU00742"/>
    </source>
</evidence>
<proteinExistence type="inferred from homology"/>
<dbReference type="PROSITE" id="PS51409">
    <property type="entry name" value="ARGINASE_2"/>
    <property type="match status" value="1"/>
</dbReference>
<dbReference type="InterPro" id="IPR023696">
    <property type="entry name" value="Ureohydrolase_dom_sf"/>
</dbReference>
<dbReference type="SUPFAM" id="SSF52768">
    <property type="entry name" value="Arginase/deacetylase"/>
    <property type="match status" value="1"/>
</dbReference>
<keyword evidence="3" id="KW-0464">Manganese</keyword>
<evidence type="ECO:0000313" key="6">
    <source>
        <dbReference type="Proteomes" id="UP001519064"/>
    </source>
</evidence>
<accession>A0ABS3X9J2</accession>
<dbReference type="Pfam" id="PF00491">
    <property type="entry name" value="Arginase"/>
    <property type="match status" value="1"/>
</dbReference>
<gene>
    <name evidence="5" type="ORF">ITI46_09955</name>
</gene>
<dbReference type="CDD" id="cd09999">
    <property type="entry name" value="Arginase-like_1"/>
    <property type="match status" value="1"/>
</dbReference>
<evidence type="ECO:0000256" key="2">
    <source>
        <dbReference type="ARBA" id="ARBA00022801"/>
    </source>
</evidence>
<dbReference type="Gene3D" id="3.40.800.10">
    <property type="entry name" value="Ureohydrolase domain"/>
    <property type="match status" value="1"/>
</dbReference>
<evidence type="ECO:0000256" key="1">
    <source>
        <dbReference type="ARBA" id="ARBA00022723"/>
    </source>
</evidence>
<name>A0ABS3X9J2_9ACTN</name>
<keyword evidence="6" id="KW-1185">Reference proteome</keyword>
<keyword evidence="2" id="KW-0378">Hydrolase</keyword>
<dbReference type="PANTHER" id="PTHR43782:SF3">
    <property type="entry name" value="ARGINASE"/>
    <property type="match status" value="1"/>
</dbReference>